<name>A0A5Q2RFW1_9ACTN</name>
<evidence type="ECO:0000313" key="3">
    <source>
        <dbReference type="EMBL" id="QGG95698.1"/>
    </source>
</evidence>
<organism evidence="3 4">
    <name type="scientific">Actinomarinicola tropica</name>
    <dbReference type="NCBI Taxonomy" id="2789776"/>
    <lineage>
        <taxon>Bacteria</taxon>
        <taxon>Bacillati</taxon>
        <taxon>Actinomycetota</taxon>
        <taxon>Acidimicrobiia</taxon>
        <taxon>Acidimicrobiales</taxon>
        <taxon>Iamiaceae</taxon>
        <taxon>Actinomarinicola</taxon>
    </lineage>
</organism>
<sequence>MTSLRRRLRRRSSDRGAALLETLLVAPVFFALVLGIFEFGLIYRDILTTSDAVANGARTGAVIGPRTTNSGVSADFEIIRQVRNSLGSVPVEWIDRIVIFKANGPGAGSPSDQVPNACKTGGSVADVCNVYDPANAFLAVDTGNDTFFSSCPSGRACAWRPSSRRNGPTTAAIDYLGVYIRVERPYVSGLFGDVFTIDQAYIVRLEPGMLD</sequence>
<dbReference type="AlphaFoldDB" id="A0A5Q2RFW1"/>
<evidence type="ECO:0000256" key="1">
    <source>
        <dbReference type="SAM" id="Phobius"/>
    </source>
</evidence>
<evidence type="ECO:0000313" key="4">
    <source>
        <dbReference type="Proteomes" id="UP000334019"/>
    </source>
</evidence>
<keyword evidence="1" id="KW-1133">Transmembrane helix</keyword>
<protein>
    <recommendedName>
        <fullName evidence="2">TadE-like domain-containing protein</fullName>
    </recommendedName>
</protein>
<gene>
    <name evidence="3" type="ORF">GH723_11650</name>
</gene>
<feature type="transmembrane region" description="Helical" evidence="1">
    <location>
        <begin position="20"/>
        <end position="43"/>
    </location>
</feature>
<dbReference type="Proteomes" id="UP000334019">
    <property type="component" value="Chromosome"/>
</dbReference>
<keyword evidence="4" id="KW-1185">Reference proteome</keyword>
<keyword evidence="1" id="KW-0472">Membrane</keyword>
<dbReference type="RefSeq" id="WP_153759804.1">
    <property type="nucleotide sequence ID" value="NZ_CP045851.1"/>
</dbReference>
<proteinExistence type="predicted"/>
<accession>A0A5Q2RFW1</accession>
<dbReference type="EMBL" id="CP045851">
    <property type="protein sequence ID" value="QGG95698.1"/>
    <property type="molecule type" value="Genomic_DNA"/>
</dbReference>
<dbReference type="Pfam" id="PF07811">
    <property type="entry name" value="TadE"/>
    <property type="match status" value="1"/>
</dbReference>
<keyword evidence="1" id="KW-0812">Transmembrane</keyword>
<dbReference type="KEGG" id="atq:GH723_11650"/>
<reference evidence="3 4" key="1">
    <citation type="submission" date="2019-11" db="EMBL/GenBank/DDBJ databases">
        <authorList>
            <person name="He Y."/>
        </authorList>
    </citation>
    <scope>NUCLEOTIDE SEQUENCE [LARGE SCALE GENOMIC DNA]</scope>
    <source>
        <strain evidence="3 4">SCSIO 58843</strain>
    </source>
</reference>
<evidence type="ECO:0000259" key="2">
    <source>
        <dbReference type="Pfam" id="PF07811"/>
    </source>
</evidence>
<dbReference type="InterPro" id="IPR012495">
    <property type="entry name" value="TadE-like_dom"/>
</dbReference>
<feature type="domain" description="TadE-like" evidence="2">
    <location>
        <begin position="16"/>
        <end position="58"/>
    </location>
</feature>